<feature type="transmembrane region" description="Helical" evidence="4">
    <location>
        <begin position="96"/>
        <end position="122"/>
    </location>
</feature>
<evidence type="ECO:0000256" key="4">
    <source>
        <dbReference type="SAM" id="Phobius"/>
    </source>
</evidence>
<dbReference type="CDD" id="cd17478">
    <property type="entry name" value="MFS_FsR"/>
    <property type="match status" value="1"/>
</dbReference>
<feature type="transmembrane region" description="Helical" evidence="4">
    <location>
        <begin position="374"/>
        <end position="393"/>
    </location>
</feature>
<sequence>MTVSAPTASLPQRAMMPVLIALSFTHLLNDMIQSLIPAIYPIIKESYRLDFGQIGLITLTFQVSASLLQPAVGLYTDKHPMPYSMVVGMGFTLSGLIGLAYAGSYGFLLLSAACVGIGSSIFHPEATRMARNASGGQHGLAQGIFQVGGQTGGALGPLLAAFVIVPRGQGSLAWFSVAALVAMMLMVWTAASYARLDKARPPKAAAAAAPARPGKRSVAFAITILIILLFSKNAYSASFTSFYTFYLIGKFGISVQNSQVMLFLFLGSSAVGALAGGMLGDRIGRNKIIWFSILGALPFTLILPYADLFWTGVLTILINLIMSSAFAAILIYALELLPGRVGLVGGFFYGLSFGLGGLAAALLGEFADILGIEMVYKICSFIPLMGLLAWFLPRLSEGTRGARVGH</sequence>
<dbReference type="PANTHER" id="PTHR43129:SF1">
    <property type="entry name" value="FOSMIDOMYCIN RESISTANCE PROTEIN"/>
    <property type="match status" value="1"/>
</dbReference>
<comment type="caution">
    <text evidence="6">The sequence shown here is derived from an EMBL/GenBank/DDBJ whole genome shotgun (WGS) entry which is preliminary data.</text>
</comment>
<dbReference type="InterPro" id="IPR020846">
    <property type="entry name" value="MFS_dom"/>
</dbReference>
<organism evidence="6 7">
    <name type="scientific">Bosea robiniae</name>
    <dbReference type="NCBI Taxonomy" id="1036780"/>
    <lineage>
        <taxon>Bacteria</taxon>
        <taxon>Pseudomonadati</taxon>
        <taxon>Pseudomonadota</taxon>
        <taxon>Alphaproteobacteria</taxon>
        <taxon>Hyphomicrobiales</taxon>
        <taxon>Boseaceae</taxon>
        <taxon>Bosea</taxon>
    </lineage>
</organism>
<gene>
    <name evidence="6" type="ORF">SAMN05421844_102295</name>
</gene>
<evidence type="ECO:0000256" key="2">
    <source>
        <dbReference type="ARBA" id="ARBA00022989"/>
    </source>
</evidence>
<dbReference type="InterPro" id="IPR011701">
    <property type="entry name" value="MFS"/>
</dbReference>
<feature type="transmembrane region" description="Helical" evidence="4">
    <location>
        <begin position="260"/>
        <end position="279"/>
    </location>
</feature>
<keyword evidence="7" id="KW-1185">Reference proteome</keyword>
<feature type="domain" description="Major facilitator superfamily (MFS) profile" evidence="5">
    <location>
        <begin position="18"/>
        <end position="397"/>
    </location>
</feature>
<keyword evidence="3 4" id="KW-0472">Membrane</keyword>
<dbReference type="SUPFAM" id="SSF103473">
    <property type="entry name" value="MFS general substrate transporter"/>
    <property type="match status" value="1"/>
</dbReference>
<feature type="transmembrane region" description="Helical" evidence="4">
    <location>
        <begin position="20"/>
        <end position="42"/>
    </location>
</feature>
<accession>A0ABY0NPJ5</accession>
<evidence type="ECO:0000313" key="7">
    <source>
        <dbReference type="Proteomes" id="UP000199468"/>
    </source>
</evidence>
<feature type="transmembrane region" description="Helical" evidence="4">
    <location>
        <begin position="171"/>
        <end position="196"/>
    </location>
</feature>
<dbReference type="PANTHER" id="PTHR43129">
    <property type="entry name" value="FOSMIDOMYCIN RESISTANCE PROTEIN"/>
    <property type="match status" value="1"/>
</dbReference>
<name>A0ABY0NPJ5_9HYPH</name>
<reference evidence="6 7" key="1">
    <citation type="submission" date="2016-10" db="EMBL/GenBank/DDBJ databases">
        <authorList>
            <person name="Varghese N."/>
            <person name="Submissions S."/>
        </authorList>
    </citation>
    <scope>NUCLEOTIDE SEQUENCE [LARGE SCALE GENOMIC DNA]</scope>
    <source>
        <strain evidence="6 7">DSM 26672</strain>
    </source>
</reference>
<evidence type="ECO:0000313" key="6">
    <source>
        <dbReference type="EMBL" id="SDF89682.1"/>
    </source>
</evidence>
<feature type="transmembrane region" description="Helical" evidence="4">
    <location>
        <begin position="312"/>
        <end position="334"/>
    </location>
</feature>
<keyword evidence="1 4" id="KW-0812">Transmembrane</keyword>
<dbReference type="Gene3D" id="1.20.1250.20">
    <property type="entry name" value="MFS general substrate transporter like domains"/>
    <property type="match status" value="2"/>
</dbReference>
<dbReference type="InterPro" id="IPR036259">
    <property type="entry name" value="MFS_trans_sf"/>
</dbReference>
<evidence type="ECO:0000256" key="3">
    <source>
        <dbReference type="ARBA" id="ARBA00023136"/>
    </source>
</evidence>
<feature type="transmembrane region" description="Helical" evidence="4">
    <location>
        <begin position="341"/>
        <end position="362"/>
    </location>
</feature>
<evidence type="ECO:0000256" key="1">
    <source>
        <dbReference type="ARBA" id="ARBA00022692"/>
    </source>
</evidence>
<feature type="transmembrane region" description="Helical" evidence="4">
    <location>
        <begin position="143"/>
        <end position="165"/>
    </location>
</feature>
<dbReference type="Pfam" id="PF07690">
    <property type="entry name" value="MFS_1"/>
    <property type="match status" value="1"/>
</dbReference>
<dbReference type="RefSeq" id="WP_091856402.1">
    <property type="nucleotide sequence ID" value="NZ_FNBZ01000002.1"/>
</dbReference>
<dbReference type="PROSITE" id="PS50850">
    <property type="entry name" value="MFS"/>
    <property type="match status" value="1"/>
</dbReference>
<protein>
    <submittedName>
        <fullName evidence="6">MFS transporter, FSR family, fosmidomycin resistance protein</fullName>
    </submittedName>
</protein>
<feature type="transmembrane region" description="Helical" evidence="4">
    <location>
        <begin position="54"/>
        <end position="76"/>
    </location>
</feature>
<feature type="transmembrane region" description="Helical" evidence="4">
    <location>
        <begin position="217"/>
        <end position="248"/>
    </location>
</feature>
<evidence type="ECO:0000259" key="5">
    <source>
        <dbReference type="PROSITE" id="PS50850"/>
    </source>
</evidence>
<feature type="transmembrane region" description="Helical" evidence="4">
    <location>
        <begin position="288"/>
        <end position="306"/>
    </location>
</feature>
<keyword evidence="2 4" id="KW-1133">Transmembrane helix</keyword>
<dbReference type="EMBL" id="FNBZ01000002">
    <property type="protein sequence ID" value="SDF89682.1"/>
    <property type="molecule type" value="Genomic_DNA"/>
</dbReference>
<proteinExistence type="predicted"/>
<dbReference type="Proteomes" id="UP000199468">
    <property type="component" value="Unassembled WGS sequence"/>
</dbReference>